<proteinExistence type="predicted"/>
<gene>
    <name evidence="1" type="ORF">F0T03_12185</name>
</gene>
<dbReference type="AlphaFoldDB" id="A0A857EZJ7"/>
<evidence type="ECO:0000313" key="2">
    <source>
        <dbReference type="Proteomes" id="UP000464402"/>
    </source>
</evidence>
<organism evidence="1 2">
    <name type="scientific">Yersinia canariae</name>
    <dbReference type="NCBI Taxonomy" id="2607663"/>
    <lineage>
        <taxon>Bacteria</taxon>
        <taxon>Pseudomonadati</taxon>
        <taxon>Pseudomonadota</taxon>
        <taxon>Gammaproteobacteria</taxon>
        <taxon>Enterobacterales</taxon>
        <taxon>Yersiniaceae</taxon>
        <taxon>Yersinia</taxon>
    </lineage>
</organism>
<keyword evidence="2" id="KW-1185">Reference proteome</keyword>
<dbReference type="SUPFAM" id="SSF50494">
    <property type="entry name" value="Trypsin-like serine proteases"/>
    <property type="match status" value="1"/>
</dbReference>
<sequence length="268" mass="30681">MESKMFKSYLQYPFNNILHDYPDCHASSLITQLVEKWQQAIIAFYVPENNSNKNFISVGSGFLLKNNGFHSIITANHVMDELINKECYFSLNNIFFPLGKVIYKKSDSHDYAAIMPPKALMCSEGNYIAFSNELSKNHEPTMSMIVSGFPSNKNKYNPDKSERNAQLYSILFNSFEFDSNREDIYFNFDSRKKMIRTEMFEPLSFGKSLPSLAGMSGGPVMQILKNKSTDALTLRVVGVFKEHHRQKGKYLVAGAFINFSEEIKALYN</sequence>
<accession>A0A857EZJ7</accession>
<evidence type="ECO:0000313" key="1">
    <source>
        <dbReference type="EMBL" id="QHB32853.1"/>
    </source>
</evidence>
<evidence type="ECO:0008006" key="3">
    <source>
        <dbReference type="Google" id="ProtNLM"/>
    </source>
</evidence>
<dbReference type="RefSeq" id="WP_145562959.1">
    <property type="nucleotide sequence ID" value="NZ_CABHYN010000027.1"/>
</dbReference>
<name>A0A857EZJ7_9GAMM</name>
<dbReference type="Proteomes" id="UP000464402">
    <property type="component" value="Chromosome"/>
</dbReference>
<protein>
    <recommendedName>
        <fullName evidence="3">Serine protease</fullName>
    </recommendedName>
</protein>
<reference evidence="2" key="1">
    <citation type="submission" date="2019-09" db="EMBL/GenBank/DDBJ databases">
        <title>Yersinia canariae sp. nov., isolated from a human yersiniosis case.</title>
        <authorList>
            <person name="Nguyen S.V."/>
            <person name="Greig D."/>
            <person name="Hurley D."/>
            <person name="Cao Y."/>
            <person name="McCabe E."/>
            <person name="Mitchell M."/>
            <person name="Jenkins C."/>
            <person name="Fanning S."/>
        </authorList>
    </citation>
    <scope>NUCLEOTIDE SEQUENCE [LARGE SCALE GENOMIC DNA]</scope>
    <source>
        <strain evidence="2">NCTC 14382</strain>
    </source>
</reference>
<dbReference type="InterPro" id="IPR009003">
    <property type="entry name" value="Peptidase_S1_PA"/>
</dbReference>
<dbReference type="KEGG" id="yca:F0T03_12185"/>
<dbReference type="EMBL" id="CP043727">
    <property type="protein sequence ID" value="QHB32853.1"/>
    <property type="molecule type" value="Genomic_DNA"/>
</dbReference>